<reference evidence="1" key="1">
    <citation type="submission" date="2021-02" db="EMBL/GenBank/DDBJ databases">
        <authorList>
            <person name="Dougan E. K."/>
            <person name="Rhodes N."/>
            <person name="Thang M."/>
            <person name="Chan C."/>
        </authorList>
    </citation>
    <scope>NUCLEOTIDE SEQUENCE</scope>
</reference>
<dbReference type="Gene3D" id="3.60.21.10">
    <property type="match status" value="1"/>
</dbReference>
<organism evidence="1 2">
    <name type="scientific">Symbiodinium pilosum</name>
    <name type="common">Dinoflagellate</name>
    <dbReference type="NCBI Taxonomy" id="2952"/>
    <lineage>
        <taxon>Eukaryota</taxon>
        <taxon>Sar</taxon>
        <taxon>Alveolata</taxon>
        <taxon>Dinophyceae</taxon>
        <taxon>Suessiales</taxon>
        <taxon>Symbiodiniaceae</taxon>
        <taxon>Symbiodinium</taxon>
    </lineage>
</organism>
<evidence type="ECO:0000313" key="1">
    <source>
        <dbReference type="EMBL" id="CAE7632559.1"/>
    </source>
</evidence>
<accession>A0A812VF48</accession>
<comment type="caution">
    <text evidence="1">The sequence shown here is derived from an EMBL/GenBank/DDBJ whole genome shotgun (WGS) entry which is preliminary data.</text>
</comment>
<dbReference type="InterPro" id="IPR029052">
    <property type="entry name" value="Metallo-depent_PP-like"/>
</dbReference>
<keyword evidence="2" id="KW-1185">Reference proteome</keyword>
<dbReference type="AlphaFoldDB" id="A0A812VF48"/>
<sequence length="116" mass="12306">MQIPDGVDLLISHEPPRGILDYASASTTKVTNIGSHRLKKALGRLSHRSGSVGRRTVPRVHLFGHVHEGHGHKHRHGTLFVNAANANGGRATGLQHACTVLDLATDGSGDVRVVSS</sequence>
<evidence type="ECO:0000313" key="2">
    <source>
        <dbReference type="Proteomes" id="UP000649617"/>
    </source>
</evidence>
<dbReference type="OrthoDB" id="630188at2759"/>
<dbReference type="EMBL" id="CAJNIZ010042693">
    <property type="protein sequence ID" value="CAE7632559.1"/>
    <property type="molecule type" value="Genomic_DNA"/>
</dbReference>
<dbReference type="PANTHER" id="PTHR12905:SF0">
    <property type="entry name" value="CALCINEURIN-LIKE PHOSPHOESTERASE DOMAIN-CONTAINING PROTEIN"/>
    <property type="match status" value="1"/>
</dbReference>
<dbReference type="PANTHER" id="PTHR12905">
    <property type="entry name" value="METALLOPHOSPHOESTERASE"/>
    <property type="match status" value="1"/>
</dbReference>
<dbReference type="Proteomes" id="UP000649617">
    <property type="component" value="Unassembled WGS sequence"/>
</dbReference>
<proteinExistence type="predicted"/>
<dbReference type="InterPro" id="IPR051693">
    <property type="entry name" value="UPF0046_metallophosphoest"/>
</dbReference>
<name>A0A812VF48_SYMPI</name>
<gene>
    <name evidence="1" type="primary">MPPED1</name>
    <name evidence="1" type="ORF">SPIL2461_LOCUS16618</name>
</gene>
<protein>
    <submittedName>
        <fullName evidence="1">MPPED1 protein</fullName>
    </submittedName>
</protein>
<dbReference type="SUPFAM" id="SSF56300">
    <property type="entry name" value="Metallo-dependent phosphatases"/>
    <property type="match status" value="1"/>
</dbReference>